<evidence type="ECO:0000313" key="2">
    <source>
        <dbReference type="EMBL" id="NKZ20493.1"/>
    </source>
</evidence>
<proteinExistence type="predicted"/>
<gene>
    <name evidence="2" type="ORF">HF992_06510</name>
</gene>
<keyword evidence="3" id="KW-1185">Reference proteome</keyword>
<feature type="transmembrane region" description="Helical" evidence="1">
    <location>
        <begin position="79"/>
        <end position="98"/>
    </location>
</feature>
<feature type="transmembrane region" description="Helical" evidence="1">
    <location>
        <begin position="177"/>
        <end position="196"/>
    </location>
</feature>
<comment type="caution">
    <text evidence="2">The sequence shown here is derived from an EMBL/GenBank/DDBJ whole genome shotgun (WGS) entry which is preliminary data.</text>
</comment>
<feature type="transmembrane region" description="Helical" evidence="1">
    <location>
        <begin position="231"/>
        <end position="262"/>
    </location>
</feature>
<accession>A0A7X6S0S7</accession>
<name>A0A7X6S0S7_9STRE</name>
<keyword evidence="1" id="KW-1133">Transmembrane helix</keyword>
<evidence type="ECO:0000256" key="1">
    <source>
        <dbReference type="SAM" id="Phobius"/>
    </source>
</evidence>
<sequence length="512" mass="59041">MTVFEKQIRSLFKVLSFFMLIISILWLLSTFWWFNKLDTKYQSIPWILTVPLIVLLALVLKRGSLRTVGSWLVAHKKEIVAMTLVYQLLLLFSANMMIRSDAAVVFNGAIGHITDEQISSYLSRNPNNLMLFLYERFAYKHLGEATIWVLQFLNLVYVHLSGWGFYKSAQRFWNQTIADRVFFTYYLLIGMTPKFMAMYTDVLILPFLAVQSYLILSLLDEKRSLGIKWPSLVLGIVTGVGLAFRPTILIPCLAFALVFLVGKQWKQTFIVLGLMVLTLGGSSGLTALYQAKQTEVVIKTDPGLAKNWLTFVNLGLTYSGTDQKDMKDGLKQYLPEDQRDNYNSGLFNNQNQIQEIKRRLREYSLDTFLAHSLHKQFLTTGQGNLNWIYKSASREKSSYLSPLASKTESNPLAQLIRDYLIYTDQPKFQYYDYLIQFVWVGVSLGLVFYFWKPQDQMDKHWLALSLFGGLLFLQIFEGGKSRYLIQFLPQILYLSALGWSNRPSLKSVKLPK</sequence>
<evidence type="ECO:0000313" key="3">
    <source>
        <dbReference type="Proteomes" id="UP000522720"/>
    </source>
</evidence>
<feature type="transmembrane region" description="Helical" evidence="1">
    <location>
        <begin position="145"/>
        <end position="165"/>
    </location>
</feature>
<feature type="transmembrane region" description="Helical" evidence="1">
    <location>
        <begin position="12"/>
        <end position="34"/>
    </location>
</feature>
<dbReference type="EMBL" id="JAAXPR010000010">
    <property type="protein sequence ID" value="NKZ20493.1"/>
    <property type="molecule type" value="Genomic_DNA"/>
</dbReference>
<feature type="transmembrane region" description="Helical" evidence="1">
    <location>
        <begin position="268"/>
        <end position="289"/>
    </location>
</feature>
<protein>
    <recommendedName>
        <fullName evidence="4">Glycosyltransferase RgtA/B/C/D-like domain-containing protein</fullName>
    </recommendedName>
</protein>
<feature type="transmembrane region" description="Helical" evidence="1">
    <location>
        <begin position="430"/>
        <end position="451"/>
    </location>
</feature>
<evidence type="ECO:0008006" key="4">
    <source>
        <dbReference type="Google" id="ProtNLM"/>
    </source>
</evidence>
<dbReference type="Proteomes" id="UP000522720">
    <property type="component" value="Unassembled WGS sequence"/>
</dbReference>
<dbReference type="AlphaFoldDB" id="A0A7X6S0S7"/>
<feature type="transmembrane region" description="Helical" evidence="1">
    <location>
        <begin position="40"/>
        <end position="59"/>
    </location>
</feature>
<keyword evidence="1" id="KW-0472">Membrane</keyword>
<reference evidence="2 3" key="1">
    <citation type="submission" date="2020-04" db="EMBL/GenBank/DDBJ databases">
        <title>MicrobeNet Type strains.</title>
        <authorList>
            <person name="Nicholson A.C."/>
        </authorList>
    </citation>
    <scope>NUCLEOTIDE SEQUENCE [LARGE SCALE GENOMIC DNA]</scope>
    <source>
        <strain evidence="2 3">CCUG 69612</strain>
    </source>
</reference>
<keyword evidence="1" id="KW-0812">Transmembrane</keyword>
<organism evidence="2 3">
    <name type="scientific">Streptococcus ovuberis</name>
    <dbReference type="NCBI Taxonomy" id="1936207"/>
    <lineage>
        <taxon>Bacteria</taxon>
        <taxon>Bacillati</taxon>
        <taxon>Bacillota</taxon>
        <taxon>Bacilli</taxon>
        <taxon>Lactobacillales</taxon>
        <taxon>Streptococcaceae</taxon>
        <taxon>Streptococcus</taxon>
    </lineage>
</organism>